<protein>
    <recommendedName>
        <fullName evidence="1">ABM domain-containing protein</fullName>
    </recommendedName>
</protein>
<dbReference type="InterPro" id="IPR007138">
    <property type="entry name" value="ABM_dom"/>
</dbReference>
<evidence type="ECO:0000259" key="1">
    <source>
        <dbReference type="PROSITE" id="PS51725"/>
    </source>
</evidence>
<keyword evidence="3" id="KW-1185">Reference proteome</keyword>
<reference evidence="2 3" key="1">
    <citation type="submission" date="2019-07" db="EMBL/GenBank/DDBJ databases">
        <authorList>
            <person name="Kim J."/>
        </authorList>
    </citation>
    <scope>NUCLEOTIDE SEQUENCE [LARGE SCALE GENOMIC DNA]</scope>
    <source>
        <strain evidence="2 3">N4</strain>
    </source>
</reference>
<dbReference type="EMBL" id="VNJK01000001">
    <property type="protein sequence ID" value="TVX94127.1"/>
    <property type="molecule type" value="Genomic_DNA"/>
</dbReference>
<organism evidence="2 3">
    <name type="scientific">Paenibacillus agilis</name>
    <dbReference type="NCBI Taxonomy" id="3020863"/>
    <lineage>
        <taxon>Bacteria</taxon>
        <taxon>Bacillati</taxon>
        <taxon>Bacillota</taxon>
        <taxon>Bacilli</taxon>
        <taxon>Bacillales</taxon>
        <taxon>Paenibacillaceae</taxon>
        <taxon>Paenibacillus</taxon>
    </lineage>
</organism>
<evidence type="ECO:0000313" key="3">
    <source>
        <dbReference type="Proteomes" id="UP000318102"/>
    </source>
</evidence>
<dbReference type="PROSITE" id="PS51725">
    <property type="entry name" value="ABM"/>
    <property type="match status" value="1"/>
</dbReference>
<evidence type="ECO:0000313" key="2">
    <source>
        <dbReference type="EMBL" id="TVX94127.1"/>
    </source>
</evidence>
<dbReference type="AlphaFoldDB" id="A0A559J2L3"/>
<sequence length="93" mass="10572">MFVRVVTFKSKEGKEERVRKLGRETLVPINKEAGSVQVYFLEPHADNDSFGVVSVWKEHETLETMKNSERYRALIQGLAPLVGSLTDTVYVSE</sequence>
<gene>
    <name evidence="2" type="ORF">FPZ44_14340</name>
</gene>
<feature type="domain" description="ABM" evidence="1">
    <location>
        <begin position="2"/>
        <end position="91"/>
    </location>
</feature>
<dbReference type="OrthoDB" id="2679092at2"/>
<dbReference type="Proteomes" id="UP000318102">
    <property type="component" value="Unassembled WGS sequence"/>
</dbReference>
<dbReference type="Pfam" id="PF03992">
    <property type="entry name" value="ABM"/>
    <property type="match status" value="1"/>
</dbReference>
<comment type="caution">
    <text evidence="2">The sequence shown here is derived from an EMBL/GenBank/DDBJ whole genome shotgun (WGS) entry which is preliminary data.</text>
</comment>
<dbReference type="RefSeq" id="WP_144991242.1">
    <property type="nucleotide sequence ID" value="NZ_VNJK01000001.1"/>
</dbReference>
<dbReference type="InterPro" id="IPR011008">
    <property type="entry name" value="Dimeric_a/b-barrel"/>
</dbReference>
<dbReference type="Gene3D" id="3.30.70.100">
    <property type="match status" value="1"/>
</dbReference>
<proteinExistence type="predicted"/>
<dbReference type="SUPFAM" id="SSF54909">
    <property type="entry name" value="Dimeric alpha+beta barrel"/>
    <property type="match status" value="1"/>
</dbReference>
<name>A0A559J2L3_9BACL</name>
<accession>A0A559J2L3</accession>